<comment type="caution">
    <text evidence="1">The sequence shown here is derived from an EMBL/GenBank/DDBJ whole genome shotgun (WGS) entry which is preliminary data.</text>
</comment>
<dbReference type="AlphaFoldDB" id="A0AA39JCZ6"/>
<proteinExistence type="predicted"/>
<gene>
    <name evidence="1" type="ORF">EV421DRAFT_1816727</name>
</gene>
<evidence type="ECO:0000313" key="2">
    <source>
        <dbReference type="Proteomes" id="UP001175226"/>
    </source>
</evidence>
<dbReference type="EMBL" id="JAUEPT010000034">
    <property type="protein sequence ID" value="KAK0440333.1"/>
    <property type="molecule type" value="Genomic_DNA"/>
</dbReference>
<protein>
    <submittedName>
        <fullName evidence="1">Uncharacterized protein</fullName>
    </submittedName>
</protein>
<reference evidence="1" key="1">
    <citation type="submission" date="2023-06" db="EMBL/GenBank/DDBJ databases">
        <authorList>
            <consortium name="Lawrence Berkeley National Laboratory"/>
            <person name="Ahrendt S."/>
            <person name="Sahu N."/>
            <person name="Indic B."/>
            <person name="Wong-Bajracharya J."/>
            <person name="Merenyi Z."/>
            <person name="Ke H.-M."/>
            <person name="Monk M."/>
            <person name="Kocsube S."/>
            <person name="Drula E."/>
            <person name="Lipzen A."/>
            <person name="Balint B."/>
            <person name="Henrissat B."/>
            <person name="Andreopoulos B."/>
            <person name="Martin F.M."/>
            <person name="Harder C.B."/>
            <person name="Rigling D."/>
            <person name="Ford K.L."/>
            <person name="Foster G.D."/>
            <person name="Pangilinan J."/>
            <person name="Papanicolaou A."/>
            <person name="Barry K."/>
            <person name="LaButti K."/>
            <person name="Viragh M."/>
            <person name="Koriabine M."/>
            <person name="Yan M."/>
            <person name="Riley R."/>
            <person name="Champramary S."/>
            <person name="Plett K.L."/>
            <person name="Tsai I.J."/>
            <person name="Slot J."/>
            <person name="Sipos G."/>
            <person name="Plett J."/>
            <person name="Nagy L.G."/>
            <person name="Grigoriev I.V."/>
        </authorList>
    </citation>
    <scope>NUCLEOTIDE SEQUENCE</scope>
    <source>
        <strain evidence="1">FPL87.14</strain>
    </source>
</reference>
<organism evidence="1 2">
    <name type="scientific">Armillaria borealis</name>
    <dbReference type="NCBI Taxonomy" id="47425"/>
    <lineage>
        <taxon>Eukaryota</taxon>
        <taxon>Fungi</taxon>
        <taxon>Dikarya</taxon>
        <taxon>Basidiomycota</taxon>
        <taxon>Agaricomycotina</taxon>
        <taxon>Agaricomycetes</taxon>
        <taxon>Agaricomycetidae</taxon>
        <taxon>Agaricales</taxon>
        <taxon>Marasmiineae</taxon>
        <taxon>Physalacriaceae</taxon>
        <taxon>Armillaria</taxon>
    </lineage>
</organism>
<sequence>MFSLLLLSLRSSLENTLSHLRRSSLDTIKERHRVGKGVPHRPEQFPKMWCGADSEERAIIEFTDAVLNYPSTRPLPPTRLQLYNMSLQKTTG</sequence>
<dbReference type="Proteomes" id="UP001175226">
    <property type="component" value="Unassembled WGS sequence"/>
</dbReference>
<evidence type="ECO:0000313" key="1">
    <source>
        <dbReference type="EMBL" id="KAK0440333.1"/>
    </source>
</evidence>
<accession>A0AA39JCZ6</accession>
<name>A0AA39JCZ6_9AGAR</name>
<keyword evidence="2" id="KW-1185">Reference proteome</keyword>